<gene>
    <name evidence="2" type="ORF">EPUS_00833</name>
</gene>
<name>U1GQU5_ENDPU</name>
<organism evidence="2 3">
    <name type="scientific">Endocarpon pusillum (strain Z07020 / HMAS-L-300199)</name>
    <name type="common">Lichen-forming fungus</name>
    <dbReference type="NCBI Taxonomy" id="1263415"/>
    <lineage>
        <taxon>Eukaryota</taxon>
        <taxon>Fungi</taxon>
        <taxon>Dikarya</taxon>
        <taxon>Ascomycota</taxon>
        <taxon>Pezizomycotina</taxon>
        <taxon>Eurotiomycetes</taxon>
        <taxon>Chaetothyriomycetidae</taxon>
        <taxon>Verrucariales</taxon>
        <taxon>Verrucariaceae</taxon>
        <taxon>Endocarpon</taxon>
    </lineage>
</organism>
<reference evidence="3" key="1">
    <citation type="journal article" date="2014" name="BMC Genomics">
        <title>Genome characteristics reveal the impact of lichenization on lichen-forming fungus Endocarpon pusillum Hedwig (Verrucariales, Ascomycota).</title>
        <authorList>
            <person name="Wang Y.-Y."/>
            <person name="Liu B."/>
            <person name="Zhang X.-Y."/>
            <person name="Zhou Q.-M."/>
            <person name="Zhang T."/>
            <person name="Li H."/>
            <person name="Yu Y.-F."/>
            <person name="Zhang X.-L."/>
            <person name="Hao X.-Y."/>
            <person name="Wang M."/>
            <person name="Wang L."/>
            <person name="Wei J.-C."/>
        </authorList>
    </citation>
    <scope>NUCLEOTIDE SEQUENCE [LARGE SCALE GENOMIC DNA]</scope>
    <source>
        <strain evidence="3">Z07020 / HMAS-L-300199</strain>
    </source>
</reference>
<feature type="region of interest" description="Disordered" evidence="1">
    <location>
        <begin position="1"/>
        <end position="20"/>
    </location>
</feature>
<evidence type="ECO:0000313" key="3">
    <source>
        <dbReference type="Proteomes" id="UP000019373"/>
    </source>
</evidence>
<evidence type="ECO:0000256" key="1">
    <source>
        <dbReference type="SAM" id="MobiDB-lite"/>
    </source>
</evidence>
<proteinExistence type="predicted"/>
<dbReference type="AlphaFoldDB" id="U1GQU5"/>
<feature type="region of interest" description="Disordered" evidence="1">
    <location>
        <begin position="31"/>
        <end position="62"/>
    </location>
</feature>
<protein>
    <submittedName>
        <fullName evidence="2">Uncharacterized protein</fullName>
    </submittedName>
</protein>
<dbReference type="GeneID" id="19235894"/>
<sequence>MQQIAQSYQDVKPEGDATYSQQLDQLKRALASHADNSKQPQQQQAAQPAANDRQTKAVADEHRAAEHTLEGGAAVVLGGGATGSAVMLTHASTIISNAASNTYEECVAGQQLSEQEPLQSRGIAFSAFRSAIQPSWY</sequence>
<feature type="compositionally biased region" description="Basic and acidic residues" evidence="1">
    <location>
        <begin position="53"/>
        <end position="62"/>
    </location>
</feature>
<dbReference type="HOGENOM" id="CLU_1865101_0_0_1"/>
<feature type="compositionally biased region" description="Low complexity" evidence="1">
    <location>
        <begin position="39"/>
        <end position="50"/>
    </location>
</feature>
<dbReference type="Proteomes" id="UP000019373">
    <property type="component" value="Unassembled WGS sequence"/>
</dbReference>
<keyword evidence="3" id="KW-1185">Reference proteome</keyword>
<dbReference type="RefSeq" id="XP_007799804.1">
    <property type="nucleotide sequence ID" value="XM_007801613.1"/>
</dbReference>
<dbReference type="EMBL" id="KE720872">
    <property type="protein sequence ID" value="ERF74703.1"/>
    <property type="molecule type" value="Genomic_DNA"/>
</dbReference>
<evidence type="ECO:0000313" key="2">
    <source>
        <dbReference type="EMBL" id="ERF74703.1"/>
    </source>
</evidence>
<accession>U1GQU5</accession>